<protein>
    <recommendedName>
        <fullName evidence="4">Maturase K</fullName>
    </recommendedName>
</protein>
<reference evidence="2 3" key="1">
    <citation type="submission" date="2021-06" db="EMBL/GenBank/DDBJ databases">
        <title>Caerostris extrusa draft genome.</title>
        <authorList>
            <person name="Kono N."/>
            <person name="Arakawa K."/>
        </authorList>
    </citation>
    <scope>NUCLEOTIDE SEQUENCE [LARGE SCALE GENOMIC DNA]</scope>
</reference>
<sequence length="130" mass="15268">MGKDPGSPSVHSQYVKGSRDSAHNQRVKGFRDSAHCQHVKGSRDRIDAFFSFFFLINKGNATPTYWRGLKKKNRSVRLDMKIIWGWNRVLNFFGVISREVIEELYVLRKMWSFYDDWRESFVGQYVLALG</sequence>
<gene>
    <name evidence="2" type="ORF">CEXT_488231</name>
</gene>
<name>A0AAV4XC92_CAEEX</name>
<evidence type="ECO:0000256" key="1">
    <source>
        <dbReference type="SAM" id="MobiDB-lite"/>
    </source>
</evidence>
<feature type="compositionally biased region" description="Basic and acidic residues" evidence="1">
    <location>
        <begin position="17"/>
        <end position="27"/>
    </location>
</feature>
<dbReference type="EMBL" id="BPLR01017596">
    <property type="protein sequence ID" value="GIY92871.1"/>
    <property type="molecule type" value="Genomic_DNA"/>
</dbReference>
<proteinExistence type="predicted"/>
<accession>A0AAV4XC92</accession>
<dbReference type="AlphaFoldDB" id="A0AAV4XC92"/>
<comment type="caution">
    <text evidence="2">The sequence shown here is derived from an EMBL/GenBank/DDBJ whole genome shotgun (WGS) entry which is preliminary data.</text>
</comment>
<evidence type="ECO:0000313" key="2">
    <source>
        <dbReference type="EMBL" id="GIY92871.1"/>
    </source>
</evidence>
<evidence type="ECO:0000313" key="3">
    <source>
        <dbReference type="Proteomes" id="UP001054945"/>
    </source>
</evidence>
<feature type="region of interest" description="Disordered" evidence="1">
    <location>
        <begin position="1"/>
        <end position="27"/>
    </location>
</feature>
<keyword evidence="3" id="KW-1185">Reference proteome</keyword>
<dbReference type="Proteomes" id="UP001054945">
    <property type="component" value="Unassembled WGS sequence"/>
</dbReference>
<evidence type="ECO:0008006" key="4">
    <source>
        <dbReference type="Google" id="ProtNLM"/>
    </source>
</evidence>
<organism evidence="2 3">
    <name type="scientific">Caerostris extrusa</name>
    <name type="common">Bark spider</name>
    <name type="synonym">Caerostris bankana</name>
    <dbReference type="NCBI Taxonomy" id="172846"/>
    <lineage>
        <taxon>Eukaryota</taxon>
        <taxon>Metazoa</taxon>
        <taxon>Ecdysozoa</taxon>
        <taxon>Arthropoda</taxon>
        <taxon>Chelicerata</taxon>
        <taxon>Arachnida</taxon>
        <taxon>Araneae</taxon>
        <taxon>Araneomorphae</taxon>
        <taxon>Entelegynae</taxon>
        <taxon>Araneoidea</taxon>
        <taxon>Araneidae</taxon>
        <taxon>Caerostris</taxon>
    </lineage>
</organism>